<proteinExistence type="predicted"/>
<keyword evidence="2" id="KW-1185">Reference proteome</keyword>
<organism evidence="1 2">
    <name type="scientific">Clarias magur</name>
    <name type="common">Asian catfish</name>
    <name type="synonym">Macropteronotus magur</name>
    <dbReference type="NCBI Taxonomy" id="1594786"/>
    <lineage>
        <taxon>Eukaryota</taxon>
        <taxon>Metazoa</taxon>
        <taxon>Chordata</taxon>
        <taxon>Craniata</taxon>
        <taxon>Vertebrata</taxon>
        <taxon>Euteleostomi</taxon>
        <taxon>Actinopterygii</taxon>
        <taxon>Neopterygii</taxon>
        <taxon>Teleostei</taxon>
        <taxon>Ostariophysi</taxon>
        <taxon>Siluriformes</taxon>
        <taxon>Clariidae</taxon>
        <taxon>Clarias</taxon>
    </lineage>
</organism>
<dbReference type="Proteomes" id="UP000727407">
    <property type="component" value="Unassembled WGS sequence"/>
</dbReference>
<name>A0A8J4U6I8_CLAMG</name>
<dbReference type="AlphaFoldDB" id="A0A8J4U6I8"/>
<feature type="non-terminal residue" evidence="1">
    <location>
        <position position="66"/>
    </location>
</feature>
<dbReference type="EMBL" id="QNUK01000120">
    <property type="protein sequence ID" value="KAF5901078.1"/>
    <property type="molecule type" value="Genomic_DNA"/>
</dbReference>
<evidence type="ECO:0000313" key="1">
    <source>
        <dbReference type="EMBL" id="KAF5901078.1"/>
    </source>
</evidence>
<comment type="caution">
    <text evidence="1">The sequence shown here is derived from an EMBL/GenBank/DDBJ whole genome shotgun (WGS) entry which is preliminary data.</text>
</comment>
<feature type="non-terminal residue" evidence="1">
    <location>
        <position position="1"/>
    </location>
</feature>
<gene>
    <name evidence="1" type="ORF">DAT39_009215</name>
</gene>
<sequence>AADLMKFNTDLSLNHENSALKSTCKLHQHKTCSVNVLCRSCLQPFPLQNSCYMIECFMEGKSANCV</sequence>
<protein>
    <submittedName>
        <fullName evidence="1">Uncharacterized protein</fullName>
    </submittedName>
</protein>
<reference evidence="1" key="1">
    <citation type="submission" date="2020-07" db="EMBL/GenBank/DDBJ databases">
        <title>Clarias magur genome sequencing, assembly and annotation.</title>
        <authorList>
            <person name="Kushwaha B."/>
            <person name="Kumar R."/>
            <person name="Das P."/>
            <person name="Joshi C.G."/>
            <person name="Kumar D."/>
            <person name="Nagpure N.S."/>
            <person name="Pandey M."/>
            <person name="Agarwal S."/>
            <person name="Srivastava S."/>
            <person name="Singh M."/>
            <person name="Sahoo L."/>
            <person name="Jayasankar P."/>
            <person name="Meher P.K."/>
            <person name="Koringa P.G."/>
            <person name="Iquebal M.A."/>
            <person name="Das S.P."/>
            <person name="Bit A."/>
            <person name="Patnaik S."/>
            <person name="Patel N."/>
            <person name="Shah T.M."/>
            <person name="Hinsu A."/>
            <person name="Jena J.K."/>
        </authorList>
    </citation>
    <scope>NUCLEOTIDE SEQUENCE</scope>
    <source>
        <strain evidence="1">CIFAMagur01</strain>
        <tissue evidence="1">Testis</tissue>
    </source>
</reference>
<accession>A0A8J4U6I8</accession>
<evidence type="ECO:0000313" key="2">
    <source>
        <dbReference type="Proteomes" id="UP000727407"/>
    </source>
</evidence>